<evidence type="ECO:0000259" key="2">
    <source>
        <dbReference type="Pfam" id="PF07693"/>
    </source>
</evidence>
<feature type="coiled-coil region" evidence="1">
    <location>
        <begin position="491"/>
        <end position="532"/>
    </location>
</feature>
<dbReference type="EMBL" id="AP023356">
    <property type="protein sequence ID" value="BCJ46958.1"/>
    <property type="molecule type" value="Genomic_DNA"/>
</dbReference>
<evidence type="ECO:0000313" key="3">
    <source>
        <dbReference type="EMBL" id="BCJ46958.1"/>
    </source>
</evidence>
<keyword evidence="1" id="KW-0175">Coiled coil</keyword>
<organism evidence="3 4">
    <name type="scientific">Actinoplanes ianthinogenes</name>
    <dbReference type="NCBI Taxonomy" id="122358"/>
    <lineage>
        <taxon>Bacteria</taxon>
        <taxon>Bacillati</taxon>
        <taxon>Actinomycetota</taxon>
        <taxon>Actinomycetes</taxon>
        <taxon>Micromonosporales</taxon>
        <taxon>Micromonosporaceae</taxon>
        <taxon>Actinoplanes</taxon>
    </lineage>
</organism>
<feature type="coiled-coil region" evidence="1">
    <location>
        <begin position="334"/>
        <end position="361"/>
    </location>
</feature>
<dbReference type="RefSeq" id="WP_189331497.1">
    <property type="nucleotide sequence ID" value="NZ_AP023356.1"/>
</dbReference>
<dbReference type="Proteomes" id="UP000676967">
    <property type="component" value="Chromosome"/>
</dbReference>
<name>A0ABM7M5T6_9ACTN</name>
<sequence>MAVPPSTFSRFSASTQRALRWAGAAAACRESGPIGPDGPAMNPFDLLVGLLLAHPDAAGEAFVVLDHFGLTARDVLPPNYPALAPDQLQHQAAKLVGPPHLSPSVELVVGRLPASSAGPVPLYLLLGALLGADTELTTPLRVALAAAGDSLDAVRDSYERWLRSEADKAPRAGDSLRDWLRRANPRQPVDLPAYASDRIDAGHDLIGIAAEADAFAYLLASRDLTPPLAIGLFGDWGSGKSFLMQAVKDRINQLGDLVGETGQQEAPVWKQIRQIEFNAWEYVQGDLWAGLLEHIFGELGTPDMPTNLVDTARRPLEAELRAERTRGDRSTEQLEASRAEVETATLELAYAENEARDARDAAPARTEELLADQGRRALREAFGATWAQRRLDVVGHDGAALLDAVGEAKTLLRKPIGPYWQKRSRIVLLSLGAALIPLVAWLLTVLDVPPLVSLLGGLAAVVPVATSAIRGATGWAQRVITDLEAAETAVRDDVAREVAEKEQTAEQAARKLEDAEERLAAAQTARDAVLQRATSLLRRIEELTPDRVFVEFADERSSDYRRRLGLLSRVRQDLLEIQEQLRANNNDLLAGKGNTVLPNRIVLYVDDLDRCPPDKVVEVLEAVHLLLAFEMFVVVVAVDTRWLSAALTDQLPALTETGQDDDRHPAPRHYLEKIFQLPYWVQPLTPEARMQLVRGLLAASLRSRADAGPDPSGGSDLHVGEHEREVLKLMLGKRSSTLRIETSQLTLTLPDLEFIESLAPLAGDTPRQVKRFVNTCQLLLAMRPPLKPAEAFPPERHVVCLLAAINAGPSSVADLVFARAAAHSATTLGATADEPAGRAAAAWGPLRDWLGHHQPWRDLPIEKLSVRLEMVRRLRFEQPGRI</sequence>
<gene>
    <name evidence="3" type="ORF">Aiant_76150</name>
</gene>
<dbReference type="PANTHER" id="PTHR22674">
    <property type="entry name" value="NTPASE, KAP FAMILY P-LOOP DOMAIN-CONTAINING 1"/>
    <property type="match status" value="1"/>
</dbReference>
<dbReference type="InterPro" id="IPR011646">
    <property type="entry name" value="KAP_P-loop"/>
</dbReference>
<feature type="domain" description="KAP NTPase" evidence="2">
    <location>
        <begin position="211"/>
        <end position="300"/>
    </location>
</feature>
<feature type="domain" description="KAP NTPase" evidence="2">
    <location>
        <begin position="591"/>
        <end position="777"/>
    </location>
</feature>
<dbReference type="InterPro" id="IPR052754">
    <property type="entry name" value="NTPase_KAP_P-loop"/>
</dbReference>
<evidence type="ECO:0000313" key="4">
    <source>
        <dbReference type="Proteomes" id="UP000676967"/>
    </source>
</evidence>
<evidence type="ECO:0000256" key="1">
    <source>
        <dbReference type="SAM" id="Coils"/>
    </source>
</evidence>
<proteinExistence type="predicted"/>
<keyword evidence="4" id="KW-1185">Reference proteome</keyword>
<dbReference type="Pfam" id="PF07693">
    <property type="entry name" value="KAP_NTPase"/>
    <property type="match status" value="2"/>
</dbReference>
<dbReference type="PANTHER" id="PTHR22674:SF6">
    <property type="entry name" value="NTPASE KAP FAMILY P-LOOP DOMAIN-CONTAINING PROTEIN 1"/>
    <property type="match status" value="1"/>
</dbReference>
<reference evidence="3 4" key="1">
    <citation type="submission" date="2020-08" db="EMBL/GenBank/DDBJ databases">
        <title>Whole genome shotgun sequence of Actinoplanes ianthinogenes NBRC 13996.</title>
        <authorList>
            <person name="Komaki H."/>
            <person name="Tamura T."/>
        </authorList>
    </citation>
    <scope>NUCLEOTIDE SEQUENCE [LARGE SCALE GENOMIC DNA]</scope>
    <source>
        <strain evidence="3 4">NBRC 13996</strain>
    </source>
</reference>
<protein>
    <recommendedName>
        <fullName evidence="2">KAP NTPase domain-containing protein</fullName>
    </recommendedName>
</protein>
<accession>A0ABM7M5T6</accession>